<dbReference type="Proteomes" id="UP000239001">
    <property type="component" value="Unassembled WGS sequence"/>
</dbReference>
<dbReference type="PANTHER" id="PTHR36142">
    <property type="entry name" value="METALLO-HYDROLASE/OXIDOREDUCTASE SUPERFAMILY PROTEIN"/>
    <property type="match status" value="1"/>
</dbReference>
<comment type="caution">
    <text evidence="1">The sequence shown here is derived from an EMBL/GenBank/DDBJ whole genome shotgun (WGS) entry which is preliminary data.</text>
</comment>
<accession>A0A2T1LUY2</accession>
<keyword evidence="2" id="KW-1185">Reference proteome</keyword>
<dbReference type="RefSeq" id="WP_106458073.1">
    <property type="nucleotide sequence ID" value="NZ_PXOH01000020.1"/>
</dbReference>
<dbReference type="InterPro" id="IPR036866">
    <property type="entry name" value="RibonucZ/Hydroxyglut_hydro"/>
</dbReference>
<evidence type="ECO:0000313" key="2">
    <source>
        <dbReference type="Proteomes" id="UP000239001"/>
    </source>
</evidence>
<dbReference type="Gene3D" id="3.60.15.10">
    <property type="entry name" value="Ribonuclease Z/Hydroxyacylglutathione hydrolase-like"/>
    <property type="match status" value="1"/>
</dbReference>
<proteinExistence type="predicted"/>
<dbReference type="Pfam" id="PF13483">
    <property type="entry name" value="Lactamase_B_3"/>
    <property type="match status" value="1"/>
</dbReference>
<dbReference type="PANTHER" id="PTHR36142:SF2">
    <property type="entry name" value="METALLO-HYDROLASE_OXIDOREDUCTASE SUPERFAMILY PROTEIN"/>
    <property type="match status" value="1"/>
</dbReference>
<dbReference type="AlphaFoldDB" id="A0A2T1LUY2"/>
<dbReference type="OrthoDB" id="507726at2"/>
<organism evidence="1 2">
    <name type="scientific">Aphanothece hegewaldii CCALA 016</name>
    <dbReference type="NCBI Taxonomy" id="2107694"/>
    <lineage>
        <taxon>Bacteria</taxon>
        <taxon>Bacillati</taxon>
        <taxon>Cyanobacteriota</taxon>
        <taxon>Cyanophyceae</taxon>
        <taxon>Oscillatoriophycideae</taxon>
        <taxon>Chroococcales</taxon>
        <taxon>Aphanothecaceae</taxon>
        <taxon>Aphanothece</taxon>
    </lineage>
</organism>
<gene>
    <name evidence="1" type="ORF">C7H19_16775</name>
</gene>
<dbReference type="GO" id="GO:0016787">
    <property type="term" value="F:hydrolase activity"/>
    <property type="evidence" value="ECO:0007669"/>
    <property type="project" value="UniProtKB-KW"/>
</dbReference>
<sequence length="258" mass="28335">MQLTYFDSNSWLIELGGKRILLDPWLVGKLIFGNLGWLFRGSKTTERPIPENIDLILLSQGLEDHAHTPTLKQLDHNIPVVASPNAAKVVQELGYTQVTTLGHHESYIFDNTIEIKAVPGSPVGPTLVENGYILKALDSGLSLYYEPHGYHGATLKEMSPIDVIITPIIDLKLPLLGSVIKGQKNALEVCQWLRPQVILPTAAGGDINFEGLLISFLSTEGTSDTFRHLLQENKLSTQVLEPKSGEKVVLDLKPLVCG</sequence>
<protein>
    <submittedName>
        <fullName evidence="1">Zn-dependent hydrolase</fullName>
    </submittedName>
</protein>
<dbReference type="EMBL" id="PXOH01000020">
    <property type="protein sequence ID" value="PSF35433.1"/>
    <property type="molecule type" value="Genomic_DNA"/>
</dbReference>
<reference evidence="1 2" key="2">
    <citation type="submission" date="2018-03" db="EMBL/GenBank/DDBJ databases">
        <authorList>
            <person name="Keele B.F."/>
        </authorList>
    </citation>
    <scope>NUCLEOTIDE SEQUENCE [LARGE SCALE GENOMIC DNA]</scope>
    <source>
        <strain evidence="1 2">CCALA 016</strain>
    </source>
</reference>
<keyword evidence="1" id="KW-0378">Hydrolase</keyword>
<name>A0A2T1LUY2_9CHRO</name>
<dbReference type="SUPFAM" id="SSF56281">
    <property type="entry name" value="Metallo-hydrolase/oxidoreductase"/>
    <property type="match status" value="1"/>
</dbReference>
<evidence type="ECO:0000313" key="1">
    <source>
        <dbReference type="EMBL" id="PSF35433.1"/>
    </source>
</evidence>
<reference evidence="1 2" key="1">
    <citation type="submission" date="2018-03" db="EMBL/GenBank/DDBJ databases">
        <title>The ancient ancestry and fast evolution of plastids.</title>
        <authorList>
            <person name="Moore K.R."/>
            <person name="Magnabosco C."/>
            <person name="Momper L."/>
            <person name="Gold D.A."/>
            <person name="Bosak T."/>
            <person name="Fournier G.P."/>
        </authorList>
    </citation>
    <scope>NUCLEOTIDE SEQUENCE [LARGE SCALE GENOMIC DNA]</scope>
    <source>
        <strain evidence="1 2">CCALA 016</strain>
    </source>
</reference>